<accession>A0ABM4CKG5</accession>
<dbReference type="InterPro" id="IPR040609">
    <property type="entry name" value="Rnl2_C"/>
</dbReference>
<dbReference type="InterPro" id="IPR021122">
    <property type="entry name" value="RNA_ligase_dom_REL/Rnl2"/>
</dbReference>
<keyword evidence="4" id="KW-0436">Ligase</keyword>
<gene>
    <name evidence="4" type="primary">LOC100211681</name>
</gene>
<reference evidence="4" key="1">
    <citation type="submission" date="2025-08" db="UniProtKB">
        <authorList>
            <consortium name="RefSeq"/>
        </authorList>
    </citation>
    <scope>IDENTIFICATION</scope>
</reference>
<name>A0ABM4CKG5_HYDVU</name>
<evidence type="ECO:0000259" key="2">
    <source>
        <dbReference type="Pfam" id="PF18043"/>
    </source>
</evidence>
<keyword evidence="3" id="KW-1185">Reference proteome</keyword>
<dbReference type="Gene3D" id="3.30.1490.70">
    <property type="match status" value="1"/>
</dbReference>
<organism evidence="3 4">
    <name type="scientific">Hydra vulgaris</name>
    <name type="common">Hydra</name>
    <name type="synonym">Hydra attenuata</name>
    <dbReference type="NCBI Taxonomy" id="6087"/>
    <lineage>
        <taxon>Eukaryota</taxon>
        <taxon>Metazoa</taxon>
        <taxon>Cnidaria</taxon>
        <taxon>Hydrozoa</taxon>
        <taxon>Hydroidolina</taxon>
        <taxon>Anthoathecata</taxon>
        <taxon>Aplanulata</taxon>
        <taxon>Hydridae</taxon>
        <taxon>Hydra</taxon>
    </lineage>
</organism>
<dbReference type="GeneID" id="100211681"/>
<dbReference type="Proteomes" id="UP001652625">
    <property type="component" value="Chromosome 09"/>
</dbReference>
<dbReference type="Pfam" id="PF18043">
    <property type="entry name" value="T4_Rnl2_C"/>
    <property type="match status" value="1"/>
</dbReference>
<dbReference type="GO" id="GO:0016874">
    <property type="term" value="F:ligase activity"/>
    <property type="evidence" value="ECO:0007669"/>
    <property type="project" value="UniProtKB-KW"/>
</dbReference>
<dbReference type="Gene3D" id="1.10.10.1810">
    <property type="entry name" value="RNA ligase"/>
    <property type="match status" value="1"/>
</dbReference>
<proteinExistence type="predicted"/>
<feature type="domain" description="RNA ligase 2 C-terminal" evidence="2">
    <location>
        <begin position="256"/>
        <end position="333"/>
    </location>
</feature>
<dbReference type="SUPFAM" id="SSF56091">
    <property type="entry name" value="DNA ligase/mRNA capping enzyme, catalytic domain"/>
    <property type="match status" value="1"/>
</dbReference>
<dbReference type="Pfam" id="PF09414">
    <property type="entry name" value="RNA_ligase"/>
    <property type="match status" value="1"/>
</dbReference>
<sequence length="347" mass="39922">MIFEEYEKMADSINKFIGSSELEKTSWIVLEKIHGANFSFHTDGEWVQIGRRRDFLTEGENFFNHNTASFMNDYPEKMKTIYRMVETSTGKQIKQVSIYGELFGGYYSNVPTNGNQKPIQKEIQYCPDVRWCAFDIGYRTQFEEGLNEYLDPDVAMEIFKSLDIFYLQPLMIGTMSQALNFKLGFDSTIPKLLGLPPLPAGSNKAEGVVVKPIKTLKCLTRRGGEVERVIIKIKLPGFEEERKQTLPKATKPVSKSKKDIVLQRILANATPQRLTNAISKIGFPDKENQKLIINEFITDIFTDLFANDVEAHQLWESLEEKQREIIENVLNQKTFSLLKQYSLNMNK</sequence>
<dbReference type="Gene3D" id="3.30.470.30">
    <property type="entry name" value="DNA ligase/mRNA capping enzyme"/>
    <property type="match status" value="1"/>
</dbReference>
<protein>
    <submittedName>
        <fullName evidence="4">RNA-editing ligase 2, mitochondrial</fullName>
    </submittedName>
</protein>
<evidence type="ECO:0000313" key="3">
    <source>
        <dbReference type="Proteomes" id="UP001652625"/>
    </source>
</evidence>
<evidence type="ECO:0000259" key="1">
    <source>
        <dbReference type="Pfam" id="PF09414"/>
    </source>
</evidence>
<dbReference type="InterPro" id="IPR041948">
    <property type="entry name" value="Rnl1/2_C_sf"/>
</dbReference>
<feature type="domain" description="RNA ligase" evidence="1">
    <location>
        <begin position="26"/>
        <end position="233"/>
    </location>
</feature>
<evidence type="ECO:0000313" key="4">
    <source>
        <dbReference type="RefSeq" id="XP_065662255.1"/>
    </source>
</evidence>
<dbReference type="RefSeq" id="XP_065662255.1">
    <property type="nucleotide sequence ID" value="XM_065806183.1"/>
</dbReference>